<dbReference type="EMBL" id="FOHX01000012">
    <property type="protein sequence ID" value="SEU34621.1"/>
    <property type="molecule type" value="Genomic_DNA"/>
</dbReference>
<keyword evidence="1" id="KW-0472">Membrane</keyword>
<proteinExistence type="predicted"/>
<feature type="transmembrane region" description="Helical" evidence="1">
    <location>
        <begin position="106"/>
        <end position="127"/>
    </location>
</feature>
<evidence type="ECO:0000313" key="3">
    <source>
        <dbReference type="Proteomes" id="UP000199361"/>
    </source>
</evidence>
<gene>
    <name evidence="2" type="ORF">SAMN05421811_11287</name>
</gene>
<sequence length="133" mass="13567">MKSLRIELTGPDPFAVLGSLPDWLVPPGLPSELSVDDQPGEMPERWPADMRRCDLSAMARRPGPAHRAGPTDIALAASSGAYNAGIAAGAALGALVLPLAGARGTFLAGGLLTAASCAVLLGGRLLGGHRHRL</sequence>
<dbReference type="AlphaFoldDB" id="A0A1I0L4S0"/>
<dbReference type="Proteomes" id="UP000199361">
    <property type="component" value="Unassembled WGS sequence"/>
</dbReference>
<organism evidence="2 3">
    <name type="scientific">Nonomuraea wenchangensis</name>
    <dbReference type="NCBI Taxonomy" id="568860"/>
    <lineage>
        <taxon>Bacteria</taxon>
        <taxon>Bacillati</taxon>
        <taxon>Actinomycetota</taxon>
        <taxon>Actinomycetes</taxon>
        <taxon>Streptosporangiales</taxon>
        <taxon>Streptosporangiaceae</taxon>
        <taxon>Nonomuraea</taxon>
    </lineage>
</organism>
<feature type="transmembrane region" description="Helical" evidence="1">
    <location>
        <begin position="81"/>
        <end position="100"/>
    </location>
</feature>
<dbReference type="STRING" id="568860.SAMN05421811_11287"/>
<keyword evidence="1" id="KW-1133">Transmembrane helix</keyword>
<dbReference type="RefSeq" id="WP_218155995.1">
    <property type="nucleotide sequence ID" value="NZ_FOHX01000012.1"/>
</dbReference>
<keyword evidence="1" id="KW-0812">Transmembrane</keyword>
<evidence type="ECO:0000313" key="2">
    <source>
        <dbReference type="EMBL" id="SEU34621.1"/>
    </source>
</evidence>
<reference evidence="2 3" key="1">
    <citation type="submission" date="2016-10" db="EMBL/GenBank/DDBJ databases">
        <authorList>
            <person name="de Groot N.N."/>
        </authorList>
    </citation>
    <scope>NUCLEOTIDE SEQUENCE [LARGE SCALE GENOMIC DNA]</scope>
    <source>
        <strain evidence="2 3">CGMCC 4.5598</strain>
    </source>
</reference>
<keyword evidence="3" id="KW-1185">Reference proteome</keyword>
<protein>
    <submittedName>
        <fullName evidence="2">Uncharacterized protein</fullName>
    </submittedName>
</protein>
<evidence type="ECO:0000256" key="1">
    <source>
        <dbReference type="SAM" id="Phobius"/>
    </source>
</evidence>
<accession>A0A1I0L4S0</accession>
<name>A0A1I0L4S0_9ACTN</name>